<protein>
    <submittedName>
        <fullName evidence="3">Uncharacterized protein</fullName>
    </submittedName>
</protein>
<name>A0ABU6GET6_9BACL</name>
<keyword evidence="2" id="KW-0472">Membrane</keyword>
<gene>
    <name evidence="3" type="ORF">P4I72_36815</name>
</gene>
<dbReference type="Proteomes" id="UP001338137">
    <property type="component" value="Unassembled WGS sequence"/>
</dbReference>
<reference evidence="3 4" key="1">
    <citation type="submission" date="2023-03" db="EMBL/GenBank/DDBJ databases">
        <title>Bacillus Genome Sequencing.</title>
        <authorList>
            <person name="Dunlap C."/>
        </authorList>
    </citation>
    <scope>NUCLEOTIDE SEQUENCE [LARGE SCALE GENOMIC DNA]</scope>
    <source>
        <strain evidence="3 4">BD-533</strain>
    </source>
</reference>
<feature type="transmembrane region" description="Helical" evidence="2">
    <location>
        <begin position="7"/>
        <end position="26"/>
    </location>
</feature>
<dbReference type="Gene3D" id="1.20.1170.10">
    <property type="match status" value="1"/>
</dbReference>
<feature type="coiled-coil region" evidence="1">
    <location>
        <begin position="49"/>
        <end position="115"/>
    </location>
</feature>
<evidence type="ECO:0000256" key="1">
    <source>
        <dbReference type="SAM" id="Coils"/>
    </source>
</evidence>
<keyword evidence="4" id="KW-1185">Reference proteome</keyword>
<comment type="caution">
    <text evidence="3">The sequence shown here is derived from an EMBL/GenBank/DDBJ whole genome shotgun (WGS) entry which is preliminary data.</text>
</comment>
<feature type="transmembrane region" description="Helical" evidence="2">
    <location>
        <begin position="119"/>
        <end position="144"/>
    </location>
</feature>
<proteinExistence type="predicted"/>
<evidence type="ECO:0000313" key="4">
    <source>
        <dbReference type="Proteomes" id="UP001338137"/>
    </source>
</evidence>
<organism evidence="3 4">
    <name type="scientific">Paenibacillus alba</name>
    <dbReference type="NCBI Taxonomy" id="1197127"/>
    <lineage>
        <taxon>Bacteria</taxon>
        <taxon>Bacillati</taxon>
        <taxon>Bacillota</taxon>
        <taxon>Bacilli</taxon>
        <taxon>Bacillales</taxon>
        <taxon>Paenibacillaceae</taxon>
        <taxon>Paenibacillus</taxon>
    </lineage>
</organism>
<dbReference type="RefSeq" id="WP_326076890.1">
    <property type="nucleotide sequence ID" value="NZ_JARLKY010000153.1"/>
</dbReference>
<keyword evidence="1" id="KW-0175">Coiled coil</keyword>
<evidence type="ECO:0000313" key="3">
    <source>
        <dbReference type="EMBL" id="MEC0232676.1"/>
    </source>
</evidence>
<keyword evidence="2" id="KW-0812">Transmembrane</keyword>
<dbReference type="EMBL" id="JARLKY010000153">
    <property type="protein sequence ID" value="MEC0232676.1"/>
    <property type="molecule type" value="Genomic_DNA"/>
</dbReference>
<sequence length="153" mass="17998">MQAQIRHIAGIVKGIGLLVILIGFMYPASAAQASWLDRIKDIYELPENVQQIQKDYEATKQQLEDQKDKLSETIQRSRETEEKLLGQNDALKKENEQLQERLKAMEQVALDKDKRNKKILYMAVTAVLLVVLYFVLGRVFRFIVWRRQKRHMR</sequence>
<keyword evidence="2" id="KW-1133">Transmembrane helix</keyword>
<accession>A0ABU6GET6</accession>
<evidence type="ECO:0000256" key="2">
    <source>
        <dbReference type="SAM" id="Phobius"/>
    </source>
</evidence>